<name>A0A0E9UQZ7_ANGAN</name>
<reference evidence="1" key="1">
    <citation type="submission" date="2014-11" db="EMBL/GenBank/DDBJ databases">
        <authorList>
            <person name="Amaro Gonzalez C."/>
        </authorList>
    </citation>
    <scope>NUCLEOTIDE SEQUENCE</scope>
</reference>
<reference evidence="1" key="2">
    <citation type="journal article" date="2015" name="Fish Shellfish Immunol.">
        <title>Early steps in the European eel (Anguilla anguilla)-Vibrio vulnificus interaction in the gills: Role of the RtxA13 toxin.</title>
        <authorList>
            <person name="Callol A."/>
            <person name="Pajuelo D."/>
            <person name="Ebbesson L."/>
            <person name="Teles M."/>
            <person name="MacKenzie S."/>
            <person name="Amaro C."/>
        </authorList>
    </citation>
    <scope>NUCLEOTIDE SEQUENCE</scope>
</reference>
<sequence length="35" mass="3983">MLRFSFLCSCSNISHNFMTKDRLKALAFNSSGNLK</sequence>
<organism evidence="1">
    <name type="scientific">Anguilla anguilla</name>
    <name type="common">European freshwater eel</name>
    <name type="synonym">Muraena anguilla</name>
    <dbReference type="NCBI Taxonomy" id="7936"/>
    <lineage>
        <taxon>Eukaryota</taxon>
        <taxon>Metazoa</taxon>
        <taxon>Chordata</taxon>
        <taxon>Craniata</taxon>
        <taxon>Vertebrata</taxon>
        <taxon>Euteleostomi</taxon>
        <taxon>Actinopterygii</taxon>
        <taxon>Neopterygii</taxon>
        <taxon>Teleostei</taxon>
        <taxon>Anguilliformes</taxon>
        <taxon>Anguillidae</taxon>
        <taxon>Anguilla</taxon>
    </lineage>
</organism>
<dbReference type="EMBL" id="GBXM01040932">
    <property type="protein sequence ID" value="JAH67645.1"/>
    <property type="molecule type" value="Transcribed_RNA"/>
</dbReference>
<evidence type="ECO:0000313" key="1">
    <source>
        <dbReference type="EMBL" id="JAH67645.1"/>
    </source>
</evidence>
<proteinExistence type="predicted"/>
<accession>A0A0E9UQZ7</accession>
<dbReference type="AlphaFoldDB" id="A0A0E9UQZ7"/>
<protein>
    <submittedName>
        <fullName evidence="1">Uncharacterized protein</fullName>
    </submittedName>
</protein>